<gene>
    <name evidence="2" type="ORF">BCR44DRAFT_286972</name>
</gene>
<dbReference type="EMBL" id="MCFL01000036">
    <property type="protein sequence ID" value="ORZ33345.1"/>
    <property type="molecule type" value="Genomic_DNA"/>
</dbReference>
<evidence type="ECO:0000256" key="1">
    <source>
        <dbReference type="SAM" id="MobiDB-lite"/>
    </source>
</evidence>
<feature type="compositionally biased region" description="Basic residues" evidence="1">
    <location>
        <begin position="1"/>
        <end position="18"/>
    </location>
</feature>
<feature type="region of interest" description="Disordered" evidence="1">
    <location>
        <begin position="1"/>
        <end position="66"/>
    </location>
</feature>
<feature type="compositionally biased region" description="Low complexity" evidence="1">
    <location>
        <begin position="229"/>
        <end position="251"/>
    </location>
</feature>
<feature type="compositionally biased region" description="Acidic residues" evidence="1">
    <location>
        <begin position="267"/>
        <end position="286"/>
    </location>
</feature>
<feature type="region of interest" description="Disordered" evidence="1">
    <location>
        <begin position="204"/>
        <end position="332"/>
    </location>
</feature>
<evidence type="ECO:0000313" key="3">
    <source>
        <dbReference type="Proteomes" id="UP000193411"/>
    </source>
</evidence>
<proteinExistence type="predicted"/>
<feature type="compositionally biased region" description="Polar residues" evidence="1">
    <location>
        <begin position="48"/>
        <end position="61"/>
    </location>
</feature>
<comment type="caution">
    <text evidence="2">The sequence shown here is derived from an EMBL/GenBank/DDBJ whole genome shotgun (WGS) entry which is preliminary data.</text>
</comment>
<reference evidence="2 3" key="1">
    <citation type="submission" date="2016-07" db="EMBL/GenBank/DDBJ databases">
        <title>Pervasive Adenine N6-methylation of Active Genes in Fungi.</title>
        <authorList>
            <consortium name="DOE Joint Genome Institute"/>
            <person name="Mondo S.J."/>
            <person name="Dannebaum R.O."/>
            <person name="Kuo R.C."/>
            <person name="Labutti K."/>
            <person name="Haridas S."/>
            <person name="Kuo A."/>
            <person name="Salamov A."/>
            <person name="Ahrendt S.R."/>
            <person name="Lipzen A."/>
            <person name="Sullivan W."/>
            <person name="Andreopoulos W.B."/>
            <person name="Clum A."/>
            <person name="Lindquist E."/>
            <person name="Daum C."/>
            <person name="Ramamoorthy G.K."/>
            <person name="Gryganskyi A."/>
            <person name="Culley D."/>
            <person name="Magnuson J.K."/>
            <person name="James T.Y."/>
            <person name="O'Malley M.A."/>
            <person name="Stajich J.E."/>
            <person name="Spatafora J.W."/>
            <person name="Visel A."/>
            <person name="Grigoriev I.V."/>
        </authorList>
    </citation>
    <scope>NUCLEOTIDE SEQUENCE [LARGE SCALE GENOMIC DNA]</scope>
    <source>
        <strain evidence="2 3">PL171</strain>
    </source>
</reference>
<sequence>MHRHHHRLTRTAHPRPPRPRSSGTSTASFPHILHLNPSRSGLRPASARQETTTPGSSFNSKPKQDLASLPTHTLQDRLQSQRQLLASLDAGMLALPDNGQRIRDTIAAIESILTSRLEPPPTAGGFLQNDDDALVKRMQAVSLSSPTSPPHKLESTSSSKFHSHRVHLLSDDVATKVLTQARELEKKRNMQAALARLREGTAKFHANPPSWARAGLPAKSSSHAAGRVPAQQRPARASSSSTVAHAASSLSLDLVQQHPPSNTTEENASDSDWDTDDDDDQDDFLDGLDLGYDAFSDVDEDGDTALGRMSASGMDVDSDEDDDADSGYQYRH</sequence>
<protein>
    <submittedName>
        <fullName evidence="2">Uncharacterized protein</fullName>
    </submittedName>
</protein>
<feature type="compositionally biased region" description="Acidic residues" evidence="1">
    <location>
        <begin position="316"/>
        <end position="325"/>
    </location>
</feature>
<dbReference type="AlphaFoldDB" id="A0A1Y2HFM3"/>
<name>A0A1Y2HFM3_9FUNG</name>
<dbReference type="Proteomes" id="UP000193411">
    <property type="component" value="Unassembled WGS sequence"/>
</dbReference>
<organism evidence="2 3">
    <name type="scientific">Catenaria anguillulae PL171</name>
    <dbReference type="NCBI Taxonomy" id="765915"/>
    <lineage>
        <taxon>Eukaryota</taxon>
        <taxon>Fungi</taxon>
        <taxon>Fungi incertae sedis</taxon>
        <taxon>Blastocladiomycota</taxon>
        <taxon>Blastocladiomycetes</taxon>
        <taxon>Blastocladiales</taxon>
        <taxon>Catenariaceae</taxon>
        <taxon>Catenaria</taxon>
    </lineage>
</organism>
<accession>A0A1Y2HFM3</accession>
<keyword evidence="3" id="KW-1185">Reference proteome</keyword>
<feature type="region of interest" description="Disordered" evidence="1">
    <location>
        <begin position="142"/>
        <end position="161"/>
    </location>
</feature>
<evidence type="ECO:0000313" key="2">
    <source>
        <dbReference type="EMBL" id="ORZ33345.1"/>
    </source>
</evidence>